<dbReference type="Gene3D" id="3.40.50.720">
    <property type="entry name" value="NAD(P)-binding Rossmann-like Domain"/>
    <property type="match status" value="1"/>
</dbReference>
<dbReference type="Pfam" id="PF05368">
    <property type="entry name" value="NmrA"/>
    <property type="match status" value="1"/>
</dbReference>
<name>A0A5C3QST5_9AGAR</name>
<evidence type="ECO:0000259" key="3">
    <source>
        <dbReference type="Pfam" id="PF05368"/>
    </source>
</evidence>
<dbReference type="PANTHER" id="PTHR47706:SF9">
    <property type="entry name" value="NMRA-LIKE DOMAIN-CONTAINING PROTEIN-RELATED"/>
    <property type="match status" value="1"/>
</dbReference>
<sequence>MFLCWELTFATARNNTLYVYAGSNSKVHANGRAPPASSPNFGSSRSVVFETSYPVGIRNVIRSPPRPTCHSGREDVTGGPKGAPNNNVAINAFSPQDSDALSPTPRSMAAQFTPTFKTFAIAGVGRFGSHLVEALVAAHPSTQVHVLTRGDKHKGDSRWESHSQITIHPHVDYTVDNLSQLLKRISAEVVITTFGAPSIKGQAVVVEAAKEAGCVKVFVPSEFGTPSDGISLGNDDEQGMSAEKMKIAKKVQDAGLPCLRIYNGFFIADIPWVTAYTENDLINVVGDADRPVSYTAIQDAAGFAAYVLTHLPPDQMNTVYRIEGDRKTPTDIASIMDTTLNHVESIPGQLSELRTVLGKLMSAGLGDVFTEPKPDSVLKRGDRSREEEMAKANGLWEGHAFLAVKDVLLPAA</sequence>
<dbReference type="SUPFAM" id="SSF51735">
    <property type="entry name" value="NAD(P)-binding Rossmann-fold domains"/>
    <property type="match status" value="1"/>
</dbReference>
<reference evidence="4 5" key="1">
    <citation type="journal article" date="2019" name="Nat. Ecol. Evol.">
        <title>Megaphylogeny resolves global patterns of mushroom evolution.</title>
        <authorList>
            <person name="Varga T."/>
            <person name="Krizsan K."/>
            <person name="Foldi C."/>
            <person name="Dima B."/>
            <person name="Sanchez-Garcia M."/>
            <person name="Sanchez-Ramirez S."/>
            <person name="Szollosi G.J."/>
            <person name="Szarkandi J.G."/>
            <person name="Papp V."/>
            <person name="Albert L."/>
            <person name="Andreopoulos W."/>
            <person name="Angelini C."/>
            <person name="Antonin V."/>
            <person name="Barry K.W."/>
            <person name="Bougher N.L."/>
            <person name="Buchanan P."/>
            <person name="Buyck B."/>
            <person name="Bense V."/>
            <person name="Catcheside P."/>
            <person name="Chovatia M."/>
            <person name="Cooper J."/>
            <person name="Damon W."/>
            <person name="Desjardin D."/>
            <person name="Finy P."/>
            <person name="Geml J."/>
            <person name="Haridas S."/>
            <person name="Hughes K."/>
            <person name="Justo A."/>
            <person name="Karasinski D."/>
            <person name="Kautmanova I."/>
            <person name="Kiss B."/>
            <person name="Kocsube S."/>
            <person name="Kotiranta H."/>
            <person name="LaButti K.M."/>
            <person name="Lechner B.E."/>
            <person name="Liimatainen K."/>
            <person name="Lipzen A."/>
            <person name="Lukacs Z."/>
            <person name="Mihaltcheva S."/>
            <person name="Morgado L.N."/>
            <person name="Niskanen T."/>
            <person name="Noordeloos M.E."/>
            <person name="Ohm R.A."/>
            <person name="Ortiz-Santana B."/>
            <person name="Ovrebo C."/>
            <person name="Racz N."/>
            <person name="Riley R."/>
            <person name="Savchenko A."/>
            <person name="Shiryaev A."/>
            <person name="Soop K."/>
            <person name="Spirin V."/>
            <person name="Szebenyi C."/>
            <person name="Tomsovsky M."/>
            <person name="Tulloss R.E."/>
            <person name="Uehling J."/>
            <person name="Grigoriev I.V."/>
            <person name="Vagvolgyi C."/>
            <person name="Papp T."/>
            <person name="Martin F.M."/>
            <person name="Miettinen O."/>
            <person name="Hibbett D.S."/>
            <person name="Nagy L.G."/>
        </authorList>
    </citation>
    <scope>NUCLEOTIDE SEQUENCE [LARGE SCALE GENOMIC DNA]</scope>
    <source>
        <strain evidence="4 5">CBS 309.79</strain>
    </source>
</reference>
<evidence type="ECO:0000313" key="5">
    <source>
        <dbReference type="Proteomes" id="UP000305067"/>
    </source>
</evidence>
<evidence type="ECO:0000256" key="1">
    <source>
        <dbReference type="ARBA" id="ARBA00022857"/>
    </source>
</evidence>
<dbReference type="GO" id="GO:0016491">
    <property type="term" value="F:oxidoreductase activity"/>
    <property type="evidence" value="ECO:0007669"/>
    <property type="project" value="UniProtKB-KW"/>
</dbReference>
<dbReference type="PANTHER" id="PTHR47706">
    <property type="entry name" value="NMRA-LIKE FAMILY PROTEIN"/>
    <property type="match status" value="1"/>
</dbReference>
<dbReference type="InterPro" id="IPR051609">
    <property type="entry name" value="NmrA/Isoflavone_reductase-like"/>
</dbReference>
<feature type="domain" description="NmrA-like" evidence="3">
    <location>
        <begin position="121"/>
        <end position="339"/>
    </location>
</feature>
<accession>A0A5C3QST5</accession>
<dbReference type="Proteomes" id="UP000305067">
    <property type="component" value="Unassembled WGS sequence"/>
</dbReference>
<keyword evidence="1" id="KW-0521">NADP</keyword>
<evidence type="ECO:0000256" key="2">
    <source>
        <dbReference type="ARBA" id="ARBA00023002"/>
    </source>
</evidence>
<protein>
    <recommendedName>
        <fullName evidence="3">NmrA-like domain-containing protein</fullName>
    </recommendedName>
</protein>
<dbReference type="EMBL" id="ML178818">
    <property type="protein sequence ID" value="TFL04408.1"/>
    <property type="molecule type" value="Genomic_DNA"/>
</dbReference>
<dbReference type="AlphaFoldDB" id="A0A5C3QST5"/>
<gene>
    <name evidence="4" type="ORF">BDV98DRAFT_562197</name>
</gene>
<proteinExistence type="predicted"/>
<keyword evidence="2" id="KW-0560">Oxidoreductase</keyword>
<evidence type="ECO:0000313" key="4">
    <source>
        <dbReference type="EMBL" id="TFL04408.1"/>
    </source>
</evidence>
<dbReference type="OrthoDB" id="5283654at2759"/>
<organism evidence="4 5">
    <name type="scientific">Pterulicium gracile</name>
    <dbReference type="NCBI Taxonomy" id="1884261"/>
    <lineage>
        <taxon>Eukaryota</taxon>
        <taxon>Fungi</taxon>
        <taxon>Dikarya</taxon>
        <taxon>Basidiomycota</taxon>
        <taxon>Agaricomycotina</taxon>
        <taxon>Agaricomycetes</taxon>
        <taxon>Agaricomycetidae</taxon>
        <taxon>Agaricales</taxon>
        <taxon>Pleurotineae</taxon>
        <taxon>Pterulaceae</taxon>
        <taxon>Pterulicium</taxon>
    </lineage>
</organism>
<dbReference type="STRING" id="1884261.A0A5C3QST5"/>
<dbReference type="InterPro" id="IPR008030">
    <property type="entry name" value="NmrA-like"/>
</dbReference>
<keyword evidence="5" id="KW-1185">Reference proteome</keyword>
<dbReference type="Gene3D" id="3.90.25.10">
    <property type="entry name" value="UDP-galactose 4-epimerase, domain 1"/>
    <property type="match status" value="1"/>
</dbReference>
<dbReference type="InterPro" id="IPR036291">
    <property type="entry name" value="NAD(P)-bd_dom_sf"/>
</dbReference>